<feature type="transmembrane region" description="Helical" evidence="1">
    <location>
        <begin position="93"/>
        <end position="114"/>
    </location>
</feature>
<evidence type="ECO:0000256" key="1">
    <source>
        <dbReference type="SAM" id="Phobius"/>
    </source>
</evidence>
<gene>
    <name evidence="2" type="ORF">S03H2_45345</name>
</gene>
<feature type="transmembrane region" description="Helical" evidence="1">
    <location>
        <begin position="121"/>
        <end position="141"/>
    </location>
</feature>
<reference evidence="2" key="1">
    <citation type="journal article" date="2014" name="Front. Microbiol.">
        <title>High frequency of phylogenetically diverse reductive dehalogenase-homologous genes in deep subseafloor sedimentary metagenomes.</title>
        <authorList>
            <person name="Kawai M."/>
            <person name="Futagami T."/>
            <person name="Toyoda A."/>
            <person name="Takaki Y."/>
            <person name="Nishi S."/>
            <person name="Hori S."/>
            <person name="Arai W."/>
            <person name="Tsubouchi T."/>
            <person name="Morono Y."/>
            <person name="Uchiyama I."/>
            <person name="Ito T."/>
            <person name="Fujiyama A."/>
            <person name="Inagaki F."/>
            <person name="Takami H."/>
        </authorList>
    </citation>
    <scope>NUCLEOTIDE SEQUENCE</scope>
    <source>
        <strain evidence="2">Expedition CK06-06</strain>
    </source>
</reference>
<dbReference type="EMBL" id="BARU01028411">
    <property type="protein sequence ID" value="GAH70287.1"/>
    <property type="molecule type" value="Genomic_DNA"/>
</dbReference>
<evidence type="ECO:0000313" key="2">
    <source>
        <dbReference type="EMBL" id="GAH70287.1"/>
    </source>
</evidence>
<name>X1HLC7_9ZZZZ</name>
<keyword evidence="1" id="KW-1133">Transmembrane helix</keyword>
<keyword evidence="1" id="KW-0472">Membrane</keyword>
<proteinExistence type="predicted"/>
<feature type="transmembrane region" description="Helical" evidence="1">
    <location>
        <begin position="26"/>
        <end position="48"/>
    </location>
</feature>
<organism evidence="2">
    <name type="scientific">marine sediment metagenome</name>
    <dbReference type="NCBI Taxonomy" id="412755"/>
    <lineage>
        <taxon>unclassified sequences</taxon>
        <taxon>metagenomes</taxon>
        <taxon>ecological metagenomes</taxon>
    </lineage>
</organism>
<feature type="transmembrane region" description="Helical" evidence="1">
    <location>
        <begin position="183"/>
        <end position="203"/>
    </location>
</feature>
<accession>X1HLC7</accession>
<protein>
    <submittedName>
        <fullName evidence="2">Uncharacterized protein</fullName>
    </submittedName>
</protein>
<comment type="caution">
    <text evidence="2">The sequence shown here is derived from an EMBL/GenBank/DDBJ whole genome shotgun (WGS) entry which is preliminary data.</text>
</comment>
<sequence length="243" mass="26622">MATSQYSTGPSEYADALRSARLAKNIFWWAILVMIAVQLFGFCMVRFVGVIDAAPQLATNDRIFVKDTYEQPAQDRARAWYDVLHWLMPASKFLALATALLLSLSLLFAVKLSLLGRLGGVAGLVGAFFWSLVLLALVIPWQQVPRESSFASGALCNLGYLNRWTKDVQPSWGAENVPWLTYVLYYARFIALPVVTVLVALIVQGKFARGFRRTSLQAGGAMLTVSEVTTPPQGEPSGTAEAA</sequence>
<feature type="non-terminal residue" evidence="2">
    <location>
        <position position="243"/>
    </location>
</feature>
<dbReference type="AlphaFoldDB" id="X1HLC7"/>
<keyword evidence="1" id="KW-0812">Transmembrane</keyword>